<evidence type="ECO:0000256" key="6">
    <source>
        <dbReference type="ARBA" id="ARBA00007837"/>
    </source>
</evidence>
<dbReference type="NCBIfam" id="TIGR02364">
    <property type="entry name" value="dha_pts"/>
    <property type="match status" value="1"/>
</dbReference>
<dbReference type="SUPFAM" id="SSF55594">
    <property type="entry name" value="HPr-like"/>
    <property type="match status" value="1"/>
</dbReference>
<dbReference type="InterPro" id="IPR004701">
    <property type="entry name" value="PTS_EIIA_man-typ"/>
</dbReference>
<evidence type="ECO:0000313" key="20">
    <source>
        <dbReference type="Proteomes" id="UP000009173"/>
    </source>
</evidence>
<keyword evidence="9" id="KW-0762">Sugar transport</keyword>
<keyword evidence="8" id="KW-0963">Cytoplasm</keyword>
<keyword evidence="14" id="KW-0460">Magnesium</keyword>
<dbReference type="PRINTS" id="PR00107">
    <property type="entry name" value="PHOSPHOCPHPR"/>
</dbReference>
<name>A0A0H3A9P0_NITV4</name>
<evidence type="ECO:0000256" key="4">
    <source>
        <dbReference type="ARBA" id="ARBA00002788"/>
    </source>
</evidence>
<dbReference type="GO" id="GO:0008965">
    <property type="term" value="F:phosphoenolpyruvate-protein phosphotransferase activity"/>
    <property type="evidence" value="ECO:0007669"/>
    <property type="project" value="UniProtKB-EC"/>
</dbReference>
<dbReference type="PROSITE" id="PS51096">
    <property type="entry name" value="PTS_EIIA_TYPE_4"/>
    <property type="match status" value="1"/>
</dbReference>
<dbReference type="EC" id="2.7.1.121" evidence="19"/>
<dbReference type="Pfam" id="PF05524">
    <property type="entry name" value="PEP-utilisers_N"/>
    <property type="match status" value="1"/>
</dbReference>
<dbReference type="Gene3D" id="3.50.30.10">
    <property type="entry name" value="Phosphohistidine domain"/>
    <property type="match status" value="1"/>
</dbReference>
<dbReference type="GO" id="GO:0009401">
    <property type="term" value="P:phosphoenolpyruvate-dependent sugar phosphotransferase system"/>
    <property type="evidence" value="ECO:0007669"/>
    <property type="project" value="UniProtKB-KW"/>
</dbReference>
<feature type="domain" description="HPr" evidence="18">
    <location>
        <begin position="165"/>
        <end position="252"/>
    </location>
</feature>
<keyword evidence="11" id="KW-0598">Phosphotransferase system</keyword>
<evidence type="ECO:0000256" key="9">
    <source>
        <dbReference type="ARBA" id="ARBA00022597"/>
    </source>
</evidence>
<evidence type="ECO:0000256" key="3">
    <source>
        <dbReference type="ARBA" id="ARBA00001946"/>
    </source>
</evidence>
<dbReference type="Gene3D" id="1.10.274.10">
    <property type="entry name" value="PtsI, HPr-binding domain"/>
    <property type="match status" value="1"/>
</dbReference>
<evidence type="ECO:0000256" key="16">
    <source>
        <dbReference type="SAM" id="MobiDB-lite"/>
    </source>
</evidence>
<comment type="subunit">
    <text evidence="15">Homodimer. The dihydroxyacetone kinase complex is composed of a homodimer of DhaM, a homodimer of DhaK and the subunit DhaL.</text>
</comment>
<dbReference type="AlphaFoldDB" id="A0A0H3A9P0"/>
<dbReference type="SUPFAM" id="SSF53062">
    <property type="entry name" value="PTS system fructose IIA component-like"/>
    <property type="match status" value="1"/>
</dbReference>
<dbReference type="InterPro" id="IPR008279">
    <property type="entry name" value="PEP-util_enz_mobile_dom"/>
</dbReference>
<dbReference type="Gene3D" id="3.20.20.60">
    <property type="entry name" value="Phosphoenolpyruvate-binding domains"/>
    <property type="match status" value="1"/>
</dbReference>
<keyword evidence="10 19" id="KW-0808">Transferase</keyword>
<dbReference type="InterPro" id="IPR035895">
    <property type="entry name" value="HPr-like_sf"/>
</dbReference>
<comment type="cofactor">
    <cofactor evidence="3">
        <name>Mg(2+)</name>
        <dbReference type="ChEBI" id="CHEBI:18420"/>
    </cofactor>
</comment>
<dbReference type="CDD" id="cd00367">
    <property type="entry name" value="PTS-HPr_like"/>
    <property type="match status" value="1"/>
</dbReference>
<dbReference type="GO" id="GO:0016020">
    <property type="term" value="C:membrane"/>
    <property type="evidence" value="ECO:0007669"/>
    <property type="project" value="InterPro"/>
</dbReference>
<comment type="catalytic activity">
    <reaction evidence="1">
        <text>L-histidyl-[protein] + phosphoenolpyruvate = N(pros)-phospho-L-histidyl-[protein] + pyruvate</text>
        <dbReference type="Rhea" id="RHEA:23880"/>
        <dbReference type="Rhea" id="RHEA-COMP:9745"/>
        <dbReference type="Rhea" id="RHEA-COMP:9746"/>
        <dbReference type="ChEBI" id="CHEBI:15361"/>
        <dbReference type="ChEBI" id="CHEBI:29979"/>
        <dbReference type="ChEBI" id="CHEBI:58702"/>
        <dbReference type="ChEBI" id="CHEBI:64837"/>
        <dbReference type="EC" id="2.7.3.9"/>
    </reaction>
</comment>
<evidence type="ECO:0000256" key="1">
    <source>
        <dbReference type="ARBA" id="ARBA00000683"/>
    </source>
</evidence>
<accession>A0A0H3A9P0</accession>
<dbReference type="Proteomes" id="UP000009173">
    <property type="component" value="Chromosome"/>
</dbReference>
<dbReference type="InterPro" id="IPR015813">
    <property type="entry name" value="Pyrv/PenolPyrv_kinase-like_dom"/>
</dbReference>
<dbReference type="PROSITE" id="PS00370">
    <property type="entry name" value="PEP_ENZYMES_PHOS_SITE"/>
    <property type="match status" value="1"/>
</dbReference>
<evidence type="ECO:0000259" key="18">
    <source>
        <dbReference type="PROSITE" id="PS51350"/>
    </source>
</evidence>
<dbReference type="InterPro" id="IPR000121">
    <property type="entry name" value="PEP_util_C"/>
</dbReference>
<dbReference type="InterPro" id="IPR001020">
    <property type="entry name" value="PTS_HPr_His_P_site"/>
</dbReference>
<evidence type="ECO:0000256" key="13">
    <source>
        <dbReference type="ARBA" id="ARBA00022777"/>
    </source>
</evidence>
<sequence>MVGIVVVTHSAVLGQGLRELAEQMTQGRVPLAVAGGIDDPDHPIGTDPVRVMTAIEEVQQGDGVLVLMDLGSALMSAETALDLLPPEVASQVRLSAAPLVEGLMAAAVLASTGADLGAVAEEAQSALAAKRELLGAAAPAAPAMPSAHPEGARDSTVPSSAMPAGEELTLVVPNRLGLHARPAARIVTALGPFAADVQLVRGDRVVSARSVNRIATLAVRGGETVTFRAVGGDAALALRAIAALAAAHFGDAPEAPSKGEAPSPAEAPKDGDMAEAAVSAGVQGGGVLRGAAASPGLTVGNAVWYRPAFDAPDVAPLADDPATEVTRLDAALGAARTELVELERRTVAAAGRKEAEIFAMHRLLLDDVTIAGAARQRIMDRREAAESAWYEVISDAAATFRQLPEGYMREREADMVDVGARVLRLLTGVAAVGPRLGGPSVLLATDLGPSDMATLDPSLVIGIVTVQGGATSHAAILARSLGIPAVAGLGPALQGVGEGDIVALDGGTGDVWVNPAPGVRAAVEARRDAWLAGREAALAGAAAPAVTADGRAVHILANIGSSADAGAALKNGAEGVGLFRTEFLFLDRTSPPGEEEQLTAYVTAAAAMQGRPVVVRTLDIGGDKPVSYLEGFATGEDNPFLGLRGIRFCLERKPLFMTQLRALLRAAAVHPLKVMFPMVAHPGELAAAKALLDEARAALDAEGMPHGQLDVGIMIEVPAAVALADQLARDAAFFSIGTNDLAQYVMAADRGNASVAALSDALHPAVLRMVRDTVRAGHAAGIPVAICGELGGNPEAIPLLVGLELDELSMNGPAIPRAKEVVRGCDTGTCAVLADRAMALPDAAAVRRLLQGGS</sequence>
<dbReference type="InterPro" id="IPR036662">
    <property type="entry name" value="PTS_EIIA_man-typ_sf"/>
</dbReference>
<evidence type="ECO:0000256" key="2">
    <source>
        <dbReference type="ARBA" id="ARBA00001113"/>
    </source>
</evidence>
<comment type="similarity">
    <text evidence="6">Belongs to the PEP-utilizing enzyme family.</text>
</comment>
<dbReference type="NCBIfam" id="TIGR01003">
    <property type="entry name" value="PTS_HPr_family"/>
    <property type="match status" value="1"/>
</dbReference>
<keyword evidence="7" id="KW-0813">Transport</keyword>
<dbReference type="InterPro" id="IPR012844">
    <property type="entry name" value="DhaM_N"/>
</dbReference>
<dbReference type="SUPFAM" id="SSF51621">
    <property type="entry name" value="Phosphoenolpyruvate/pyruvate domain"/>
    <property type="match status" value="1"/>
</dbReference>
<evidence type="ECO:0000256" key="7">
    <source>
        <dbReference type="ARBA" id="ARBA00022448"/>
    </source>
</evidence>
<dbReference type="InterPro" id="IPR036618">
    <property type="entry name" value="PtsI_HPr-bd_sf"/>
</dbReference>
<organism evidence="19 20">
    <name type="scientific">Nitratidesulfovibrio vulgaris (strain DP4)</name>
    <name type="common">Desulfovibrio vulgaris</name>
    <dbReference type="NCBI Taxonomy" id="391774"/>
    <lineage>
        <taxon>Bacteria</taxon>
        <taxon>Pseudomonadati</taxon>
        <taxon>Thermodesulfobacteriota</taxon>
        <taxon>Desulfovibrionia</taxon>
        <taxon>Desulfovibrionales</taxon>
        <taxon>Desulfovibrionaceae</taxon>
        <taxon>Nitratidesulfovibrio</taxon>
    </lineage>
</organism>
<gene>
    <name evidence="19" type="ordered locus">Dvul_2007</name>
</gene>
<dbReference type="PANTHER" id="PTHR46244:SF6">
    <property type="entry name" value="PHOSPHOENOLPYRUVATE-PROTEIN PHOSPHOTRANSFERASE"/>
    <property type="match status" value="1"/>
</dbReference>
<dbReference type="PROSITE" id="PS51350">
    <property type="entry name" value="PTS_HPR_DOM"/>
    <property type="match status" value="1"/>
</dbReference>
<reference evidence="20" key="1">
    <citation type="journal article" date="2009" name="Environ. Microbiol.">
        <title>Contribution of mobile genetic elements to Desulfovibrio vulgaris genome plasticity.</title>
        <authorList>
            <person name="Walker C.B."/>
            <person name="Stolyar S."/>
            <person name="Chivian D."/>
            <person name="Pinel N."/>
            <person name="Gabster J.A."/>
            <person name="Dehal P.S."/>
            <person name="He Z."/>
            <person name="Yang Z.K."/>
            <person name="Yen H.C."/>
            <person name="Zhou J."/>
            <person name="Wall J.D."/>
            <person name="Hazen T.C."/>
            <person name="Arkin A.P."/>
            <person name="Stahl D.A."/>
        </authorList>
    </citation>
    <scope>NUCLEOTIDE SEQUENCE [LARGE SCALE GENOMIC DNA]</scope>
    <source>
        <strain evidence="20">DP4</strain>
    </source>
</reference>
<dbReference type="InterPro" id="IPR000032">
    <property type="entry name" value="HPr-like"/>
</dbReference>
<dbReference type="GO" id="GO:0046872">
    <property type="term" value="F:metal ion binding"/>
    <property type="evidence" value="ECO:0007669"/>
    <property type="project" value="UniProtKB-KW"/>
</dbReference>
<dbReference type="SUPFAM" id="SSF52009">
    <property type="entry name" value="Phosphohistidine domain"/>
    <property type="match status" value="1"/>
</dbReference>
<dbReference type="Pfam" id="PF03610">
    <property type="entry name" value="EIIA-man"/>
    <property type="match status" value="1"/>
</dbReference>
<evidence type="ECO:0000256" key="10">
    <source>
        <dbReference type="ARBA" id="ARBA00022679"/>
    </source>
</evidence>
<dbReference type="SUPFAM" id="SSF47831">
    <property type="entry name" value="Enzyme I of the PEP:sugar phosphotransferase system HPr-binding (sub)domain"/>
    <property type="match status" value="1"/>
</dbReference>
<comment type="catalytic activity">
    <reaction evidence="2">
        <text>dihydroxyacetone + phosphoenolpyruvate = dihydroxyacetone phosphate + pyruvate</text>
        <dbReference type="Rhea" id="RHEA:18381"/>
        <dbReference type="ChEBI" id="CHEBI:15361"/>
        <dbReference type="ChEBI" id="CHEBI:16016"/>
        <dbReference type="ChEBI" id="CHEBI:57642"/>
        <dbReference type="ChEBI" id="CHEBI:58702"/>
        <dbReference type="EC" id="2.7.1.121"/>
    </reaction>
</comment>
<dbReference type="InterPro" id="IPR050499">
    <property type="entry name" value="PEP-utilizing_PTS_enzyme"/>
</dbReference>
<keyword evidence="12" id="KW-0479">Metal-binding</keyword>
<evidence type="ECO:0000256" key="15">
    <source>
        <dbReference type="ARBA" id="ARBA00046577"/>
    </source>
</evidence>
<dbReference type="Gene3D" id="3.40.50.510">
    <property type="entry name" value="Phosphotransferase system, mannose-type IIA component"/>
    <property type="match status" value="1"/>
</dbReference>
<dbReference type="NCBIfam" id="TIGR01417">
    <property type="entry name" value="PTS_I_fam"/>
    <property type="match status" value="1"/>
</dbReference>
<dbReference type="GO" id="GO:0005737">
    <property type="term" value="C:cytoplasm"/>
    <property type="evidence" value="ECO:0007669"/>
    <property type="project" value="UniProtKB-SubCell"/>
</dbReference>
<dbReference type="KEGG" id="dvl:Dvul_2007"/>
<dbReference type="InterPro" id="IPR040442">
    <property type="entry name" value="Pyrv_kinase-like_dom_sf"/>
</dbReference>
<dbReference type="Gene3D" id="3.30.1340.10">
    <property type="entry name" value="HPr-like"/>
    <property type="match status" value="1"/>
</dbReference>
<evidence type="ECO:0000256" key="14">
    <source>
        <dbReference type="ARBA" id="ARBA00022842"/>
    </source>
</evidence>
<feature type="region of interest" description="Disordered" evidence="16">
    <location>
        <begin position="140"/>
        <end position="160"/>
    </location>
</feature>
<feature type="region of interest" description="Disordered" evidence="16">
    <location>
        <begin position="252"/>
        <end position="274"/>
    </location>
</feature>
<keyword evidence="13 19" id="KW-0418">Kinase</keyword>
<dbReference type="GO" id="GO:0047324">
    <property type="term" value="F:phosphoenolpyruvate-glycerone phosphotransferase activity"/>
    <property type="evidence" value="ECO:0007669"/>
    <property type="project" value="UniProtKB-EC"/>
</dbReference>
<dbReference type="PANTHER" id="PTHR46244">
    <property type="entry name" value="PHOSPHOENOLPYRUVATE-PROTEIN PHOSPHOTRANSFERASE"/>
    <property type="match status" value="1"/>
</dbReference>
<evidence type="ECO:0000256" key="8">
    <source>
        <dbReference type="ARBA" id="ARBA00022490"/>
    </source>
</evidence>
<dbReference type="EMBL" id="CP000527">
    <property type="protein sequence ID" value="ABM29023.1"/>
    <property type="molecule type" value="Genomic_DNA"/>
</dbReference>
<comment type="subcellular location">
    <subcellularLocation>
        <location evidence="5">Cytoplasm</location>
    </subcellularLocation>
</comment>
<evidence type="ECO:0000256" key="11">
    <source>
        <dbReference type="ARBA" id="ARBA00022683"/>
    </source>
</evidence>
<protein>
    <submittedName>
        <fullName evidence="19">Phosphocarrier protein HPr / dihydroxyacetone kinase DhaM subunit</fullName>
        <ecNumber evidence="19">2.7.1.121</ecNumber>
    </submittedName>
</protein>
<dbReference type="Pfam" id="PF00381">
    <property type="entry name" value="PTS-HPr"/>
    <property type="match status" value="1"/>
</dbReference>
<evidence type="ECO:0000256" key="12">
    <source>
        <dbReference type="ARBA" id="ARBA00022723"/>
    </source>
</evidence>
<evidence type="ECO:0000256" key="5">
    <source>
        <dbReference type="ARBA" id="ARBA00004496"/>
    </source>
</evidence>
<dbReference type="InterPro" id="IPR006318">
    <property type="entry name" value="PTS_EI-like"/>
</dbReference>
<dbReference type="Pfam" id="PF02896">
    <property type="entry name" value="PEP-utilizers_C"/>
    <property type="match status" value="1"/>
</dbReference>
<dbReference type="InterPro" id="IPR018274">
    <property type="entry name" value="PEP_util_AS"/>
</dbReference>
<proteinExistence type="inferred from homology"/>
<dbReference type="Pfam" id="PF00391">
    <property type="entry name" value="PEP-utilizers"/>
    <property type="match status" value="1"/>
</dbReference>
<dbReference type="RefSeq" id="WP_011792602.1">
    <property type="nucleotide sequence ID" value="NC_008751.1"/>
</dbReference>
<dbReference type="InterPro" id="IPR036637">
    <property type="entry name" value="Phosphohistidine_dom_sf"/>
</dbReference>
<feature type="domain" description="PTS EIIA type-4" evidence="17">
    <location>
        <begin position="1"/>
        <end position="134"/>
    </location>
</feature>
<evidence type="ECO:0000313" key="19">
    <source>
        <dbReference type="EMBL" id="ABM29023.1"/>
    </source>
</evidence>
<dbReference type="HOGENOM" id="CLU_007308_3_3_7"/>
<dbReference type="PRINTS" id="PR01736">
    <property type="entry name" value="PHPHTRNFRASE"/>
</dbReference>
<comment type="function">
    <text evidence="4">Component of the dihydroxyacetone kinase complex, which is responsible for the phosphoenolpyruvate (PEP)-dependent phosphorylation of dihydroxyacetone. DhaM serves as the phosphoryl donor. Is phosphorylated by phosphoenolpyruvate in an EI- and HPr-dependent reaction, and a phosphorelay system on histidine residues finally leads to phosphoryl transfer to DhaL and dihydroxyacetone.</text>
</comment>
<evidence type="ECO:0000259" key="17">
    <source>
        <dbReference type="PROSITE" id="PS51096"/>
    </source>
</evidence>
<dbReference type="InterPro" id="IPR008731">
    <property type="entry name" value="PTS_EIN"/>
</dbReference>
<dbReference type="PROSITE" id="PS00369">
    <property type="entry name" value="PTS_HPR_HIS"/>
    <property type="match status" value="1"/>
</dbReference>